<dbReference type="KEGG" id="cpre:Csp1_25580"/>
<reference evidence="3" key="1">
    <citation type="submission" date="2017-11" db="EMBL/GenBank/DDBJ databases">
        <title>Otitis media/interna in a cat caused by the recently described species Corynebacterium provencense.</title>
        <authorList>
            <person name="Kittl S."/>
            <person name="Brodard I."/>
            <person name="Rychener L."/>
            <person name="Jores J."/>
            <person name="Roosje P."/>
            <person name="Gobeli Brawand S."/>
        </authorList>
    </citation>
    <scope>NUCLEOTIDE SEQUENCE [LARGE SCALE GENOMIC DNA]</scope>
    <source>
        <strain evidence="3">17KM38</strain>
    </source>
</reference>
<dbReference type="Proteomes" id="UP000247696">
    <property type="component" value="Chromosome"/>
</dbReference>
<evidence type="ECO:0000313" key="3">
    <source>
        <dbReference type="Proteomes" id="UP000247696"/>
    </source>
</evidence>
<feature type="transmembrane region" description="Helical" evidence="1">
    <location>
        <begin position="6"/>
        <end position="25"/>
    </location>
</feature>
<protein>
    <submittedName>
        <fullName evidence="2">Uncharacterized protein</fullName>
    </submittedName>
</protein>
<evidence type="ECO:0000256" key="1">
    <source>
        <dbReference type="SAM" id="Phobius"/>
    </source>
</evidence>
<evidence type="ECO:0000313" key="2">
    <source>
        <dbReference type="EMBL" id="AWT27306.1"/>
    </source>
</evidence>
<sequence>MLETLLLTVGYSWPVLLLLIMVLIFDRGGVES</sequence>
<dbReference type="EMBL" id="CP024988">
    <property type="protein sequence ID" value="AWT27306.1"/>
    <property type="molecule type" value="Genomic_DNA"/>
</dbReference>
<keyword evidence="1" id="KW-0472">Membrane</keyword>
<accession>A0A2Z3YR23</accession>
<gene>
    <name evidence="2" type="ORF">Csp1_25580</name>
</gene>
<keyword evidence="1" id="KW-0812">Transmembrane</keyword>
<dbReference type="AlphaFoldDB" id="A0A2Z3YR23"/>
<keyword evidence="1" id="KW-1133">Transmembrane helix</keyword>
<keyword evidence="3" id="KW-1185">Reference proteome</keyword>
<proteinExistence type="predicted"/>
<name>A0A2Z3YR23_9CORY</name>
<organism evidence="2 3">
    <name type="scientific">Corynebacterium provencense</name>
    <dbReference type="NCBI Taxonomy" id="1737425"/>
    <lineage>
        <taxon>Bacteria</taxon>
        <taxon>Bacillati</taxon>
        <taxon>Actinomycetota</taxon>
        <taxon>Actinomycetes</taxon>
        <taxon>Mycobacteriales</taxon>
        <taxon>Corynebacteriaceae</taxon>
        <taxon>Corynebacterium</taxon>
    </lineage>
</organism>